<proteinExistence type="predicted"/>
<comment type="caution">
    <text evidence="1">The sequence shown here is derived from an EMBL/GenBank/DDBJ whole genome shotgun (WGS) entry which is preliminary data.</text>
</comment>
<evidence type="ECO:0000313" key="1">
    <source>
        <dbReference type="EMBL" id="CAG8745228.1"/>
    </source>
</evidence>
<dbReference type="EMBL" id="CAJVPZ010033801">
    <property type="protein sequence ID" value="CAG8745228.1"/>
    <property type="molecule type" value="Genomic_DNA"/>
</dbReference>
<gene>
    <name evidence="1" type="ORF">RFULGI_LOCUS13174</name>
</gene>
<protein>
    <submittedName>
        <fullName evidence="1">10145_t:CDS:1</fullName>
    </submittedName>
</protein>
<dbReference type="OrthoDB" id="10540298at2759"/>
<organism evidence="1 2">
    <name type="scientific">Racocetra fulgida</name>
    <dbReference type="NCBI Taxonomy" id="60492"/>
    <lineage>
        <taxon>Eukaryota</taxon>
        <taxon>Fungi</taxon>
        <taxon>Fungi incertae sedis</taxon>
        <taxon>Mucoromycota</taxon>
        <taxon>Glomeromycotina</taxon>
        <taxon>Glomeromycetes</taxon>
        <taxon>Diversisporales</taxon>
        <taxon>Gigasporaceae</taxon>
        <taxon>Racocetra</taxon>
    </lineage>
</organism>
<keyword evidence="2" id="KW-1185">Reference proteome</keyword>
<dbReference type="Proteomes" id="UP000789396">
    <property type="component" value="Unassembled WGS sequence"/>
</dbReference>
<evidence type="ECO:0000313" key="2">
    <source>
        <dbReference type="Proteomes" id="UP000789396"/>
    </source>
</evidence>
<feature type="non-terminal residue" evidence="1">
    <location>
        <position position="223"/>
    </location>
</feature>
<dbReference type="AlphaFoldDB" id="A0A9N9IQB7"/>
<name>A0A9N9IQB7_9GLOM</name>
<accession>A0A9N9IQB7</accession>
<sequence>TYKFQQQILKEIDVVLYQSISKDFQPFEIGEIKENISLHDIQDTLDHFWSFYLNSPDQPWNRDETEDIMNYYDDETIIEINMQIIVQYIPLVREWLPIDDPNNAKRSNIAQFLDASYKLFSRIFEAAIFILDVGSSIIDYIFQQEYRTRIKAVWAALLMGLNKDEYTSIEFLQQRYDDMENMGIEIGGDGVILGQKEPIRLENADSRYSTSAIDLSPEHKILA</sequence>
<reference evidence="1" key="1">
    <citation type="submission" date="2021-06" db="EMBL/GenBank/DDBJ databases">
        <authorList>
            <person name="Kallberg Y."/>
            <person name="Tangrot J."/>
            <person name="Rosling A."/>
        </authorList>
    </citation>
    <scope>NUCLEOTIDE SEQUENCE</scope>
    <source>
        <strain evidence="1">IN212</strain>
    </source>
</reference>